<dbReference type="InParanoid" id="A0A7L4YRW5"/>
<evidence type="ECO:0008006" key="4">
    <source>
        <dbReference type="Google" id="ProtNLM"/>
    </source>
</evidence>
<feature type="region of interest" description="Disordered" evidence="1">
    <location>
        <begin position="17"/>
        <end position="48"/>
    </location>
</feature>
<reference evidence="2 3" key="1">
    <citation type="journal article" date="2018" name="Int. J. Syst. Evol. Microbiol.">
        <title>Epidermidibacterium keratini gen. nov., sp. nov., a member of the family Sporichthyaceae, isolated from keratin epidermis.</title>
        <authorList>
            <person name="Lee D.G."/>
            <person name="Trujillo M.E."/>
            <person name="Kang S."/>
            <person name="Nam J.J."/>
            <person name="Kim Y.J."/>
        </authorList>
    </citation>
    <scope>NUCLEOTIDE SEQUENCE [LARGE SCALE GENOMIC DNA]</scope>
    <source>
        <strain evidence="2 3">EPI-7</strain>
    </source>
</reference>
<dbReference type="AlphaFoldDB" id="A0A7L4YRW5"/>
<feature type="region of interest" description="Disordered" evidence="1">
    <location>
        <begin position="134"/>
        <end position="163"/>
    </location>
</feature>
<name>A0A7L4YRW5_9ACTN</name>
<organism evidence="2 3">
    <name type="scientific">Epidermidibacterium keratini</name>
    <dbReference type="NCBI Taxonomy" id="1891644"/>
    <lineage>
        <taxon>Bacteria</taxon>
        <taxon>Bacillati</taxon>
        <taxon>Actinomycetota</taxon>
        <taxon>Actinomycetes</taxon>
        <taxon>Sporichthyales</taxon>
        <taxon>Sporichthyaceae</taxon>
        <taxon>Epidermidibacterium</taxon>
    </lineage>
</organism>
<keyword evidence="3" id="KW-1185">Reference proteome</keyword>
<dbReference type="EMBL" id="CP047156">
    <property type="protein sequence ID" value="QHC01634.1"/>
    <property type="molecule type" value="Genomic_DNA"/>
</dbReference>
<sequence length="642" mass="70100">MRRRGLRDDVQVEDLLSLLREDRLPHNESAPVEQRDADPRDEGTTGEDADTVVVPVQLTPASDEECREEAKWSLGRSAAAVRLRSLAAQILDYADDVDGLSSRHGQAIKVVEMCQRVTGTVAAVEARAMVEAHATAGQQLPDDATPGGYRRHADRDDGDNSDSWVTRSQITAAAISAACRVDARVAHGMLAKSLRMVRCMPHALDRAQEGNWSQYQLAMIVRCAQSLDEDELARADAALFRKKEPVTTDVLRRRLSRWKQTHTTHAPEPEADHERGMAARRVEFSECDLFGMRWMNANLPAAVVTAIENALHIFARHAGTDDPRTPEQTRADVLQSMLFGPAALAPAAADKLGLTPVLTDPQTGYPMIDPDQFGQAQQAWEAIMMLLSTLGMRTPAPPKPLLTVTVPLATLLCLRAGIMPGATGPHAPPEGHHAAPPNHTDTESDGASLPTGASGLDNRCSPGGARTCSTTENGDRDVTGGDASEYDREERAWIDGLGYVPYQVLLFLLAGEPDLQRLVTDDLSNLPLDLGPVIKNPTARMRRRVQLRDKVCRFPYCTRPAVGPRGEADLDHTREHRPDGSGGHTADAVLACLCREHHRVRHHTAWQVEMRDGGAILIWTNPDLGLQIITRPGGITENLSHS</sequence>
<dbReference type="Proteomes" id="UP000463857">
    <property type="component" value="Chromosome"/>
</dbReference>
<dbReference type="OrthoDB" id="5242272at2"/>
<evidence type="ECO:0000313" key="2">
    <source>
        <dbReference type="EMBL" id="QHC01634.1"/>
    </source>
</evidence>
<protein>
    <recommendedName>
        <fullName evidence="4">DUF222 domain-containing protein</fullName>
    </recommendedName>
</protein>
<dbReference type="KEGG" id="eke:EK0264_15935"/>
<evidence type="ECO:0000313" key="3">
    <source>
        <dbReference type="Proteomes" id="UP000463857"/>
    </source>
</evidence>
<feature type="compositionally biased region" description="Basic and acidic residues" evidence="1">
    <location>
        <begin position="33"/>
        <end position="43"/>
    </location>
</feature>
<dbReference type="CDD" id="cd00085">
    <property type="entry name" value="HNHc"/>
    <property type="match status" value="1"/>
</dbReference>
<evidence type="ECO:0000256" key="1">
    <source>
        <dbReference type="SAM" id="MobiDB-lite"/>
    </source>
</evidence>
<feature type="compositionally biased region" description="Basic and acidic residues" evidence="1">
    <location>
        <begin position="473"/>
        <end position="483"/>
    </location>
</feature>
<feature type="region of interest" description="Disordered" evidence="1">
    <location>
        <begin position="422"/>
        <end position="483"/>
    </location>
</feature>
<gene>
    <name evidence="2" type="ORF">EK0264_15935</name>
</gene>
<dbReference type="RefSeq" id="WP_159546769.1">
    <property type="nucleotide sequence ID" value="NZ_CP047156.1"/>
</dbReference>
<dbReference type="InterPro" id="IPR003615">
    <property type="entry name" value="HNH_nuc"/>
</dbReference>
<accession>A0A7L4YRW5</accession>
<proteinExistence type="predicted"/>